<gene>
    <name evidence="1" type="ORF">IEO21_05364</name>
</gene>
<name>A0A8H7P233_9APHY</name>
<evidence type="ECO:0000313" key="1">
    <source>
        <dbReference type="EMBL" id="KAF9813993.1"/>
    </source>
</evidence>
<protein>
    <submittedName>
        <fullName evidence="1">Uncharacterized protein</fullName>
    </submittedName>
</protein>
<accession>A0A8H7P233</accession>
<sequence>MTKTAANTVITKYAALLESEEFAVFALSPGYVGTTDTAVQPDGTGNAALDDMLENMCDLYPGYDPSLLACCKVDTDRYTAGGSL</sequence>
<dbReference type="Proteomes" id="UP000639403">
    <property type="component" value="Unassembled WGS sequence"/>
</dbReference>
<proteinExistence type="predicted"/>
<reference evidence="1" key="1">
    <citation type="submission" date="2020-11" db="EMBL/GenBank/DDBJ databases">
        <authorList>
            <person name="Koelle M."/>
            <person name="Horta M.A.C."/>
            <person name="Nowrousian M."/>
            <person name="Ohm R.A."/>
            <person name="Benz P."/>
            <person name="Pilgard A."/>
        </authorList>
    </citation>
    <scope>NUCLEOTIDE SEQUENCE</scope>
    <source>
        <strain evidence="1">FPRL280</strain>
    </source>
</reference>
<comment type="caution">
    <text evidence="1">The sequence shown here is derived from an EMBL/GenBank/DDBJ whole genome shotgun (WGS) entry which is preliminary data.</text>
</comment>
<evidence type="ECO:0000313" key="2">
    <source>
        <dbReference type="Proteomes" id="UP000639403"/>
    </source>
</evidence>
<organism evidence="1 2">
    <name type="scientific">Rhodonia placenta</name>
    <dbReference type="NCBI Taxonomy" id="104341"/>
    <lineage>
        <taxon>Eukaryota</taxon>
        <taxon>Fungi</taxon>
        <taxon>Dikarya</taxon>
        <taxon>Basidiomycota</taxon>
        <taxon>Agaricomycotina</taxon>
        <taxon>Agaricomycetes</taxon>
        <taxon>Polyporales</taxon>
        <taxon>Adustoporiaceae</taxon>
        <taxon>Rhodonia</taxon>
    </lineage>
</organism>
<dbReference type="EMBL" id="JADOXO010000096">
    <property type="protein sequence ID" value="KAF9813993.1"/>
    <property type="molecule type" value="Genomic_DNA"/>
</dbReference>
<dbReference type="AlphaFoldDB" id="A0A8H7P233"/>
<reference evidence="1" key="2">
    <citation type="journal article" name="Front. Microbiol.">
        <title>Degradative Capacity of Two Strains of Rhodonia placenta: From Phenotype to Genotype.</title>
        <authorList>
            <person name="Kolle M."/>
            <person name="Horta M.A.C."/>
            <person name="Nowrousian M."/>
            <person name="Ohm R.A."/>
            <person name="Benz J.P."/>
            <person name="Pilgard A."/>
        </authorList>
    </citation>
    <scope>NUCLEOTIDE SEQUENCE</scope>
    <source>
        <strain evidence="1">FPRL280</strain>
    </source>
</reference>